<reference evidence="2 3" key="1">
    <citation type="journal article" date="2018" name="Sci. Rep.">
        <title>Raphidocelis subcapitata (=Pseudokirchneriella subcapitata) provides an insight into genome evolution and environmental adaptations in the Sphaeropleales.</title>
        <authorList>
            <person name="Suzuki S."/>
            <person name="Yamaguchi H."/>
            <person name="Nakajima N."/>
            <person name="Kawachi M."/>
        </authorList>
    </citation>
    <scope>NUCLEOTIDE SEQUENCE [LARGE SCALE GENOMIC DNA]</scope>
    <source>
        <strain evidence="2 3">NIES-35</strain>
    </source>
</reference>
<name>A0A2V0PM42_9CHLO</name>
<comment type="similarity">
    <text evidence="1">Belongs to the terpene cyclase/mutase family.</text>
</comment>
<dbReference type="OrthoDB" id="21502at2759"/>
<dbReference type="GO" id="GO:0005811">
    <property type="term" value="C:lipid droplet"/>
    <property type="evidence" value="ECO:0007669"/>
    <property type="project" value="InterPro"/>
</dbReference>
<comment type="caution">
    <text evidence="2">The sequence shown here is derived from an EMBL/GenBank/DDBJ whole genome shotgun (WGS) entry which is preliminary data.</text>
</comment>
<feature type="non-terminal residue" evidence="2">
    <location>
        <position position="139"/>
    </location>
</feature>
<dbReference type="AlphaFoldDB" id="A0A2V0PM42"/>
<protein>
    <recommendedName>
        <fullName evidence="4">Cycloartenol synthase</fullName>
    </recommendedName>
</protein>
<dbReference type="GO" id="GO:0016104">
    <property type="term" value="P:triterpenoid biosynthetic process"/>
    <property type="evidence" value="ECO:0007669"/>
    <property type="project" value="InterPro"/>
</dbReference>
<gene>
    <name evidence="2" type="ORF">Rsub_13394</name>
</gene>
<organism evidence="2 3">
    <name type="scientific">Raphidocelis subcapitata</name>
    <dbReference type="NCBI Taxonomy" id="307507"/>
    <lineage>
        <taxon>Eukaryota</taxon>
        <taxon>Viridiplantae</taxon>
        <taxon>Chlorophyta</taxon>
        <taxon>core chlorophytes</taxon>
        <taxon>Chlorophyceae</taxon>
        <taxon>CS clade</taxon>
        <taxon>Sphaeropleales</taxon>
        <taxon>Selenastraceae</taxon>
        <taxon>Raphidocelis</taxon>
    </lineage>
</organism>
<dbReference type="SUPFAM" id="SSF48239">
    <property type="entry name" value="Terpenoid cyclases/Protein prenyltransferases"/>
    <property type="match status" value="1"/>
</dbReference>
<dbReference type="InterPro" id="IPR018333">
    <property type="entry name" value="Squalene_cyclase"/>
</dbReference>
<dbReference type="Proteomes" id="UP000247498">
    <property type="component" value="Unassembled WGS sequence"/>
</dbReference>
<dbReference type="PANTHER" id="PTHR11764">
    <property type="entry name" value="TERPENE CYCLASE/MUTASE FAMILY MEMBER"/>
    <property type="match status" value="1"/>
</dbReference>
<sequence length="139" mass="14953">MWRFLSASPSAPAGAEALFSLNSFQGRQTWEFDPAAGSEEERARVEELRAAFAANKHAQKHSADELLRLQCAPKIAAARAAPPAEPLPEGEPVTAERGGAAFYESLQCDDGHFPGDYGGPMFLMPGLVVALHTMGRLEE</sequence>
<accession>A0A2V0PM42</accession>
<dbReference type="STRING" id="307507.A0A2V0PM42"/>
<dbReference type="InterPro" id="IPR008930">
    <property type="entry name" value="Terpenoid_cyclase/PrenylTrfase"/>
</dbReference>
<evidence type="ECO:0000313" key="3">
    <source>
        <dbReference type="Proteomes" id="UP000247498"/>
    </source>
</evidence>
<proteinExistence type="inferred from homology"/>
<dbReference type="InParanoid" id="A0A2V0PM42"/>
<keyword evidence="3" id="KW-1185">Reference proteome</keyword>
<evidence type="ECO:0008006" key="4">
    <source>
        <dbReference type="Google" id="ProtNLM"/>
    </source>
</evidence>
<dbReference type="GO" id="GO:0016866">
    <property type="term" value="F:intramolecular transferase activity"/>
    <property type="evidence" value="ECO:0007669"/>
    <property type="project" value="InterPro"/>
</dbReference>
<evidence type="ECO:0000313" key="2">
    <source>
        <dbReference type="EMBL" id="GBG00640.1"/>
    </source>
</evidence>
<dbReference type="PANTHER" id="PTHR11764:SF20">
    <property type="entry name" value="LANOSTEROL SYNTHASE"/>
    <property type="match status" value="1"/>
</dbReference>
<dbReference type="EMBL" id="BDRX01000275">
    <property type="protein sequence ID" value="GBG00640.1"/>
    <property type="molecule type" value="Genomic_DNA"/>
</dbReference>
<evidence type="ECO:0000256" key="1">
    <source>
        <dbReference type="ARBA" id="ARBA00009755"/>
    </source>
</evidence>